<evidence type="ECO:0000313" key="1">
    <source>
        <dbReference type="EMBL" id="AIY40601.1"/>
    </source>
</evidence>
<dbReference type="KEGG" id="care:LT85_1443"/>
<reference evidence="2" key="1">
    <citation type="journal article" date="2014" name="Soil Biol. Biochem.">
        <title>Structure and function of bacterial communities in ageing soils: Insights from the Mendocino ecological staircase.</title>
        <authorList>
            <person name="Uroz S."/>
            <person name="Tech J.J."/>
            <person name="Sawaya N.A."/>
            <person name="Frey-Klett P."/>
            <person name="Leveau J.H.J."/>
        </authorList>
    </citation>
    <scope>NUCLEOTIDE SEQUENCE [LARGE SCALE GENOMIC DNA]</scope>
    <source>
        <strain evidence="2">Cal35</strain>
    </source>
</reference>
<accession>A0A0A1F7U5</accession>
<proteinExistence type="predicted"/>
<organism evidence="1 2">
    <name type="scientific">Collimonas arenae</name>
    <dbReference type="NCBI Taxonomy" id="279058"/>
    <lineage>
        <taxon>Bacteria</taxon>
        <taxon>Pseudomonadati</taxon>
        <taxon>Pseudomonadota</taxon>
        <taxon>Betaproteobacteria</taxon>
        <taxon>Burkholderiales</taxon>
        <taxon>Oxalobacteraceae</taxon>
        <taxon>Collimonas</taxon>
    </lineage>
</organism>
<protein>
    <submittedName>
        <fullName evidence="1">Uncharacterized protein</fullName>
    </submittedName>
</protein>
<evidence type="ECO:0000313" key="2">
    <source>
        <dbReference type="Proteomes" id="UP000030302"/>
    </source>
</evidence>
<dbReference type="STRING" id="279058.LT85_1443"/>
<gene>
    <name evidence="1" type="ORF">LT85_1443</name>
</gene>
<dbReference type="HOGENOM" id="CLU_3198405_0_0_4"/>
<dbReference type="AlphaFoldDB" id="A0A0A1F7U5"/>
<keyword evidence="2" id="KW-1185">Reference proteome</keyword>
<name>A0A0A1F7U5_9BURK</name>
<sequence length="45" mass="5024">MQLASIDMLYPFHSVADGFHQAVSRMSGFVRIMSTASISGYWLLT</sequence>
<dbReference type="Proteomes" id="UP000030302">
    <property type="component" value="Chromosome"/>
</dbReference>
<dbReference type="EMBL" id="CP009962">
    <property type="protein sequence ID" value="AIY40601.1"/>
    <property type="molecule type" value="Genomic_DNA"/>
</dbReference>